<feature type="signal peptide" evidence="1">
    <location>
        <begin position="1"/>
        <end position="28"/>
    </location>
</feature>
<name>A0A0B0H9E9_SOVGS</name>
<reference evidence="2 4" key="1">
    <citation type="journal article" date="2014" name="BMC Genomics">
        <title>The genome of the intracellular bacterium of the coastal bivalve, Solemya velum: a blueprint for thriving in and out of symbiosis.</title>
        <authorList>
            <person name="Dmytrenko O."/>
            <person name="Russell S.L."/>
            <person name="Loo W.T."/>
            <person name="Fontanez K.M."/>
            <person name="Liao L."/>
            <person name="Roeselers G."/>
            <person name="Sharma R."/>
            <person name="Stewart F.J."/>
            <person name="Newton I.L."/>
            <person name="Woyke T."/>
            <person name="Wu D."/>
            <person name="Lang J.M."/>
            <person name="Eisen J.A."/>
            <person name="Cavanaugh C.M."/>
        </authorList>
    </citation>
    <scope>NUCLEOTIDE SEQUENCE [LARGE SCALE GENOMIC DNA]</scope>
    <source>
        <strain evidence="2 4">WH</strain>
    </source>
</reference>
<dbReference type="eggNOG" id="COG2755">
    <property type="taxonomic scope" value="Bacteria"/>
</dbReference>
<organism evidence="2 4">
    <name type="scientific">Solemya velum gill symbiont</name>
    <dbReference type="NCBI Taxonomy" id="2340"/>
    <lineage>
        <taxon>Bacteria</taxon>
        <taxon>Pseudomonadati</taxon>
        <taxon>Pseudomonadota</taxon>
        <taxon>Gammaproteobacteria</taxon>
        <taxon>sulfur-oxidizing symbionts</taxon>
    </lineage>
</organism>
<accession>A0A0B0H9E9</accession>
<dbReference type="PROSITE" id="PS51257">
    <property type="entry name" value="PROKAR_LIPOPROTEIN"/>
    <property type="match status" value="1"/>
</dbReference>
<feature type="chain" id="PRO_5010611208" evidence="1">
    <location>
        <begin position="29"/>
        <end position="366"/>
    </location>
</feature>
<reference evidence="3 5" key="2">
    <citation type="submission" date="2016-11" db="EMBL/GenBank/DDBJ databases">
        <title>Mixed transmission modes and dynamic genome evolution in an obligate animal-bacterial symbiosis.</title>
        <authorList>
            <person name="Russell S.L."/>
            <person name="Corbett-Detig R.B."/>
            <person name="Cavanaugh C.M."/>
        </authorList>
    </citation>
    <scope>NUCLEOTIDE SEQUENCE [LARGE SCALE GENOMIC DNA]</scope>
    <source>
        <strain evidence="3">MA-KB16</strain>
    </source>
</reference>
<evidence type="ECO:0000313" key="4">
    <source>
        <dbReference type="Proteomes" id="UP000030856"/>
    </source>
</evidence>
<gene>
    <name evidence="3" type="ORF">BOV88_00735</name>
    <name evidence="2" type="ORF">JV46_28840</name>
</gene>
<evidence type="ECO:0000313" key="3">
    <source>
        <dbReference type="EMBL" id="OOY36158.1"/>
    </source>
</evidence>
<keyword evidence="4" id="KW-1185">Reference proteome</keyword>
<evidence type="ECO:0000256" key="1">
    <source>
        <dbReference type="SAM" id="SignalP"/>
    </source>
</evidence>
<protein>
    <submittedName>
        <fullName evidence="2">Uncharacterized protein</fullName>
    </submittedName>
</protein>
<dbReference type="EMBL" id="MPNX01000001">
    <property type="protein sequence ID" value="OOY36158.1"/>
    <property type="molecule type" value="Genomic_DNA"/>
</dbReference>
<dbReference type="Proteomes" id="UP000030856">
    <property type="component" value="Unassembled WGS sequence"/>
</dbReference>
<dbReference type="STRING" id="2340.JV46_28840"/>
<evidence type="ECO:0000313" key="5">
    <source>
        <dbReference type="Proteomes" id="UP000190962"/>
    </source>
</evidence>
<dbReference type="GeneID" id="86990598"/>
<proteinExistence type="predicted"/>
<comment type="caution">
    <text evidence="2">The sequence shown here is derived from an EMBL/GenBank/DDBJ whole genome shotgun (WGS) entry which is preliminary data.</text>
</comment>
<dbReference type="Proteomes" id="UP000190962">
    <property type="component" value="Unassembled WGS sequence"/>
</dbReference>
<dbReference type="EMBL" id="JRAA01000003">
    <property type="protein sequence ID" value="KHF24086.1"/>
    <property type="molecule type" value="Genomic_DNA"/>
</dbReference>
<evidence type="ECO:0000313" key="2">
    <source>
        <dbReference type="EMBL" id="KHF24086.1"/>
    </source>
</evidence>
<dbReference type="OrthoDB" id="4759936at2"/>
<dbReference type="RefSeq" id="WP_043118121.1">
    <property type="nucleotide sequence ID" value="NZ_JRAA01000003.1"/>
</dbReference>
<dbReference type="AlphaFoldDB" id="A0A0B0H9E9"/>
<sequence length="366" mass="39480">MKNSQYLSRVVPGFVFFGSCLAPAIASAETPANSDFKDAYYHLAQERHLSLPYFTNSGLRYHLAVGCEEKFEKLNVDQSLVLIDGKLRDVVNIAVVMSGLSNQEGWGADCGVEILDIFLDEVSDFPGDPHLRSPVINFIEGKQFVFERKINNPCQVIPKNHAGVLIGDGAFGWQTGSCARDVDLNGHNFSIDSGWGNPLRYSGSISGEGNVTYLGAGERSACCRNNLLFVEGSDPNTYRGTTTVARGMIALAKPSGTNAVSNHLVIEGSGSNIGVAWEASDQISDYGTIEVRSSDGKLKTNGHFEKVDKIVLAAGATIDTGSVEYAVTIVTGSLIYDGNPIAPGRHYSRYDYPAFITGEGYILVEE</sequence>
<keyword evidence="1" id="KW-0732">Signal</keyword>